<keyword evidence="6 9" id="KW-0408">Iron</keyword>
<reference evidence="11 12" key="1">
    <citation type="journal article" date="2016" name="Nat. Commun.">
        <title>Thousands of microbial genomes shed light on interconnected biogeochemical processes in an aquifer system.</title>
        <authorList>
            <person name="Anantharaman K."/>
            <person name="Brown C.T."/>
            <person name="Hug L.A."/>
            <person name="Sharon I."/>
            <person name="Castelle C.J."/>
            <person name="Probst A.J."/>
            <person name="Thomas B.C."/>
            <person name="Singh A."/>
            <person name="Wilkins M.J."/>
            <person name="Karaoz U."/>
            <person name="Brodie E.L."/>
            <person name="Williams K.H."/>
            <person name="Hubbard S.S."/>
            <person name="Banfield J.F."/>
        </authorList>
    </citation>
    <scope>NUCLEOTIDE SEQUENCE [LARGE SCALE GENOMIC DNA]</scope>
</reference>
<dbReference type="InterPro" id="IPR013785">
    <property type="entry name" value="Aldolase_TIM"/>
</dbReference>
<evidence type="ECO:0000256" key="2">
    <source>
        <dbReference type="ARBA" id="ARBA00017228"/>
    </source>
</evidence>
<gene>
    <name evidence="11" type="ORF">A2625_02025</name>
</gene>
<dbReference type="InterPro" id="IPR058240">
    <property type="entry name" value="rSAM_sf"/>
</dbReference>
<keyword evidence="7 9" id="KW-0411">Iron-sulfur</keyword>
<name>A0A1F4PYQ2_UNCSA</name>
<evidence type="ECO:0000256" key="9">
    <source>
        <dbReference type="RuleBase" id="RU364116"/>
    </source>
</evidence>
<evidence type="ECO:0000259" key="10">
    <source>
        <dbReference type="PROSITE" id="PS51918"/>
    </source>
</evidence>
<keyword evidence="3 9" id="KW-0349">Heme</keyword>
<dbReference type="InterPro" id="IPR006638">
    <property type="entry name" value="Elp3/MiaA/NifB-like_rSAM"/>
</dbReference>
<dbReference type="SFLD" id="SFLDF00562">
    <property type="entry name" value="HemN-like__clustered_with_heat"/>
    <property type="match status" value="1"/>
</dbReference>
<evidence type="ECO:0000256" key="4">
    <source>
        <dbReference type="ARBA" id="ARBA00022691"/>
    </source>
</evidence>
<dbReference type="SFLD" id="SFLDF00288">
    <property type="entry name" value="HemN-like__clustered_with_nucl"/>
    <property type="match status" value="1"/>
</dbReference>
<evidence type="ECO:0000256" key="5">
    <source>
        <dbReference type="ARBA" id="ARBA00022723"/>
    </source>
</evidence>
<evidence type="ECO:0000313" key="11">
    <source>
        <dbReference type="EMBL" id="OGB88804.1"/>
    </source>
</evidence>
<dbReference type="Gene3D" id="3.20.20.70">
    <property type="entry name" value="Aldolase class I"/>
    <property type="match status" value="1"/>
</dbReference>
<accession>A0A1F4PYQ2</accession>
<evidence type="ECO:0000313" key="12">
    <source>
        <dbReference type="Proteomes" id="UP000178724"/>
    </source>
</evidence>
<dbReference type="SUPFAM" id="SSF102114">
    <property type="entry name" value="Radical SAM enzymes"/>
    <property type="match status" value="1"/>
</dbReference>
<dbReference type="NCBIfam" id="TIGR00539">
    <property type="entry name" value="hemN_rel"/>
    <property type="match status" value="1"/>
</dbReference>
<organism evidence="11 12">
    <name type="scientific">candidate division WOR-1 bacterium RIFCSPHIGHO2_01_FULL_53_15</name>
    <dbReference type="NCBI Taxonomy" id="1802564"/>
    <lineage>
        <taxon>Bacteria</taxon>
        <taxon>Bacillati</taxon>
        <taxon>Saganbacteria</taxon>
    </lineage>
</organism>
<keyword evidence="5 9" id="KW-0479">Metal-binding</keyword>
<dbReference type="SFLD" id="SFLDS00029">
    <property type="entry name" value="Radical_SAM"/>
    <property type="match status" value="1"/>
</dbReference>
<keyword evidence="8 9" id="KW-0143">Chaperone</keyword>
<dbReference type="InterPro" id="IPR007197">
    <property type="entry name" value="rSAM"/>
</dbReference>
<dbReference type="GO" id="GO:0005737">
    <property type="term" value="C:cytoplasm"/>
    <property type="evidence" value="ECO:0007669"/>
    <property type="project" value="UniProtKB-SubCell"/>
</dbReference>
<dbReference type="InterPro" id="IPR010723">
    <property type="entry name" value="HemN_C"/>
</dbReference>
<sequence>MTSSILHTPYPIPQSLYIHIPFCKRKCNYCDFVSYAGKEELIDEYVEALCNEINSPPCQSETNPPPSLFKRGGKEGGEFSTIYFGGGTPTLLKPEHYERLLGFLKMIIIFKKETEISMESNPGTINLDYLKEIRSLGINRLSIGVQSFNDVHLKTLGRIHNSKEAVQAYKDARAAGFENMNLDLMYALPGQTLEEWRTDLRQALSLNPEHLSIYNLQVEENTPFWNIFKTYIPQTSYPLPNEETELAMYEFTIKTLTDAGYHHYEISNFAKPGFECKHNINYWKNGNYIGFGAAAHSHLNGKRWANPDSLEEYIGSGSVVRNVEHPTSIDSSRATDRQDSIFLGLRLLEGLPKAKFAGFEKEIGELMRDGLLEEKNSNYKLTRQGLFLGNLVFEKFV</sequence>
<dbReference type="Pfam" id="PF04055">
    <property type="entry name" value="Radical_SAM"/>
    <property type="match status" value="1"/>
</dbReference>
<comment type="caution">
    <text evidence="11">The sequence shown here is derived from an EMBL/GenBank/DDBJ whole genome shotgun (WGS) entry which is preliminary data.</text>
</comment>
<dbReference type="InterPro" id="IPR034505">
    <property type="entry name" value="Coproporphyrinogen-III_oxidase"/>
</dbReference>
<dbReference type="GO" id="GO:0006779">
    <property type="term" value="P:porphyrin-containing compound biosynthetic process"/>
    <property type="evidence" value="ECO:0007669"/>
    <property type="project" value="InterPro"/>
</dbReference>
<proteinExistence type="inferred from homology"/>
<dbReference type="GO" id="GO:0046872">
    <property type="term" value="F:metal ion binding"/>
    <property type="evidence" value="ECO:0007669"/>
    <property type="project" value="UniProtKB-UniRule"/>
</dbReference>
<keyword evidence="9" id="KW-0004">4Fe-4S</keyword>
<comment type="function">
    <text evidence="9">Probably acts as a heme chaperone, transferring heme to an unknown acceptor. Binds one molecule of heme per monomer, possibly covalently. Binds 1 [4Fe-4S] cluster. The cluster is coordinated with 3 cysteines and an exchangeable S-adenosyl-L-methionine.</text>
</comment>
<dbReference type="EMBL" id="METM01000033">
    <property type="protein sequence ID" value="OGB88804.1"/>
    <property type="molecule type" value="Genomic_DNA"/>
</dbReference>
<dbReference type="GO" id="GO:0051539">
    <property type="term" value="F:4 iron, 4 sulfur cluster binding"/>
    <property type="evidence" value="ECO:0007669"/>
    <property type="project" value="UniProtKB-UniRule"/>
</dbReference>
<keyword evidence="4 9" id="KW-0949">S-adenosyl-L-methionine</keyword>
<dbReference type="SFLD" id="SFLDG01065">
    <property type="entry name" value="anaerobic_coproporphyrinogen-I"/>
    <property type="match status" value="1"/>
</dbReference>
<dbReference type="CDD" id="cd01335">
    <property type="entry name" value="Radical_SAM"/>
    <property type="match status" value="1"/>
</dbReference>
<dbReference type="Proteomes" id="UP000178724">
    <property type="component" value="Unassembled WGS sequence"/>
</dbReference>
<evidence type="ECO:0000256" key="1">
    <source>
        <dbReference type="ARBA" id="ARBA00006100"/>
    </source>
</evidence>
<evidence type="ECO:0000256" key="3">
    <source>
        <dbReference type="ARBA" id="ARBA00022617"/>
    </source>
</evidence>
<evidence type="ECO:0000256" key="6">
    <source>
        <dbReference type="ARBA" id="ARBA00023004"/>
    </source>
</evidence>
<dbReference type="GO" id="GO:0004109">
    <property type="term" value="F:coproporphyrinogen oxidase activity"/>
    <property type="evidence" value="ECO:0007669"/>
    <property type="project" value="InterPro"/>
</dbReference>
<protein>
    <recommendedName>
        <fullName evidence="2 9">Heme chaperone HemW</fullName>
    </recommendedName>
</protein>
<comment type="similarity">
    <text evidence="1">Belongs to the anaerobic coproporphyrinogen-III oxidase family. HemW subfamily.</text>
</comment>
<dbReference type="SMART" id="SM00729">
    <property type="entry name" value="Elp3"/>
    <property type="match status" value="1"/>
</dbReference>
<dbReference type="PROSITE" id="PS51918">
    <property type="entry name" value="RADICAL_SAM"/>
    <property type="match status" value="1"/>
</dbReference>
<dbReference type="PANTHER" id="PTHR13932">
    <property type="entry name" value="COPROPORPHYRINIGEN III OXIDASE"/>
    <property type="match status" value="1"/>
</dbReference>
<dbReference type="Pfam" id="PF06969">
    <property type="entry name" value="HemN_C"/>
    <property type="match status" value="1"/>
</dbReference>
<feature type="domain" description="Radical SAM core" evidence="10">
    <location>
        <begin position="8"/>
        <end position="259"/>
    </location>
</feature>
<evidence type="ECO:0000256" key="7">
    <source>
        <dbReference type="ARBA" id="ARBA00023014"/>
    </source>
</evidence>
<comment type="subcellular location">
    <subcellularLocation>
        <location evidence="9">Cytoplasm</location>
    </subcellularLocation>
</comment>
<dbReference type="PANTHER" id="PTHR13932:SF5">
    <property type="entry name" value="RADICAL S-ADENOSYL METHIONINE DOMAIN-CONTAINING PROTEIN 1, MITOCHONDRIAL"/>
    <property type="match status" value="1"/>
</dbReference>
<dbReference type="AlphaFoldDB" id="A0A1F4PYQ2"/>
<evidence type="ECO:0000256" key="8">
    <source>
        <dbReference type="ARBA" id="ARBA00023186"/>
    </source>
</evidence>
<keyword evidence="9" id="KW-0963">Cytoplasm</keyword>
<dbReference type="InterPro" id="IPR004559">
    <property type="entry name" value="HemW-like"/>
</dbReference>